<dbReference type="AlphaFoldDB" id="A0A8C2CNP2"/>
<evidence type="ECO:0000256" key="3">
    <source>
        <dbReference type="ARBA" id="ARBA00011984"/>
    </source>
</evidence>
<keyword evidence="4" id="KW-0547">Nucleotide-binding</keyword>
<name>A0A8C2CNP2_CYPCA</name>
<evidence type="ECO:0000256" key="7">
    <source>
        <dbReference type="ARBA" id="ARBA00047660"/>
    </source>
</evidence>
<evidence type="ECO:0000256" key="8">
    <source>
        <dbReference type="SAM" id="MobiDB-lite"/>
    </source>
</evidence>
<dbReference type="Proteomes" id="UP000694701">
    <property type="component" value="Unplaced"/>
</dbReference>
<comment type="catalytic activity">
    <reaction evidence="7">
        <text>GTP + H2O = GDP + phosphate + H(+)</text>
        <dbReference type="Rhea" id="RHEA:19669"/>
        <dbReference type="ChEBI" id="CHEBI:15377"/>
        <dbReference type="ChEBI" id="CHEBI:15378"/>
        <dbReference type="ChEBI" id="CHEBI:37565"/>
        <dbReference type="ChEBI" id="CHEBI:43474"/>
        <dbReference type="ChEBI" id="CHEBI:58189"/>
        <dbReference type="EC" id="3.6.5.2"/>
    </reaction>
    <physiologicalReaction direction="left-to-right" evidence="7">
        <dbReference type="Rhea" id="RHEA:19670"/>
    </physiologicalReaction>
</comment>
<protein>
    <recommendedName>
        <fullName evidence="3">small monomeric GTPase</fullName>
        <ecNumber evidence="3">3.6.5.2</ecNumber>
    </recommendedName>
</protein>
<dbReference type="InterPro" id="IPR050305">
    <property type="entry name" value="Small_GTPase_Rab"/>
</dbReference>
<dbReference type="Ensembl" id="ENSCCRT00020015782.1">
    <property type="protein sequence ID" value="ENSCCRP00020014326.1"/>
    <property type="gene ID" value="ENSCCRG00020006985.1"/>
</dbReference>
<comment type="subcellular location">
    <subcellularLocation>
        <location evidence="1">Membrane</location>
        <topology evidence="1">Lipid-anchor</topology>
    </subcellularLocation>
</comment>
<dbReference type="GO" id="GO:0003925">
    <property type="term" value="F:G protein activity"/>
    <property type="evidence" value="ECO:0007669"/>
    <property type="project" value="UniProtKB-EC"/>
</dbReference>
<dbReference type="Gene3D" id="3.40.50.300">
    <property type="entry name" value="P-loop containing nucleotide triphosphate hydrolases"/>
    <property type="match status" value="1"/>
</dbReference>
<dbReference type="GO" id="GO:0005525">
    <property type="term" value="F:GTP binding"/>
    <property type="evidence" value="ECO:0007669"/>
    <property type="project" value="UniProtKB-KW"/>
</dbReference>
<dbReference type="GO" id="GO:0016020">
    <property type="term" value="C:membrane"/>
    <property type="evidence" value="ECO:0007669"/>
    <property type="project" value="UniProtKB-SubCell"/>
</dbReference>
<organism evidence="9 10">
    <name type="scientific">Cyprinus carpio</name>
    <name type="common">Common carp</name>
    <dbReference type="NCBI Taxonomy" id="7962"/>
    <lineage>
        <taxon>Eukaryota</taxon>
        <taxon>Metazoa</taxon>
        <taxon>Chordata</taxon>
        <taxon>Craniata</taxon>
        <taxon>Vertebrata</taxon>
        <taxon>Euteleostomi</taxon>
        <taxon>Actinopterygii</taxon>
        <taxon>Neopterygii</taxon>
        <taxon>Teleostei</taxon>
        <taxon>Ostariophysi</taxon>
        <taxon>Cypriniformes</taxon>
        <taxon>Cyprinidae</taxon>
        <taxon>Cyprininae</taxon>
        <taxon>Cyprinus</taxon>
    </lineage>
</organism>
<evidence type="ECO:0000256" key="1">
    <source>
        <dbReference type="ARBA" id="ARBA00004635"/>
    </source>
</evidence>
<dbReference type="PANTHER" id="PTHR47980">
    <property type="entry name" value="LD44762P"/>
    <property type="match status" value="1"/>
</dbReference>
<evidence type="ECO:0000256" key="4">
    <source>
        <dbReference type="ARBA" id="ARBA00022741"/>
    </source>
</evidence>
<keyword evidence="6" id="KW-0636">Prenylation</keyword>
<dbReference type="PROSITE" id="PS51419">
    <property type="entry name" value="RAB"/>
    <property type="match status" value="1"/>
</dbReference>
<keyword evidence="5" id="KW-0342">GTP-binding</keyword>
<dbReference type="InterPro" id="IPR027417">
    <property type="entry name" value="P-loop_NTPase"/>
</dbReference>
<evidence type="ECO:0000256" key="5">
    <source>
        <dbReference type="ARBA" id="ARBA00023134"/>
    </source>
</evidence>
<dbReference type="FunFam" id="3.40.50.300:FF:004206">
    <property type="entry name" value="RAB1B, member RAS oncogene family b"/>
    <property type="match status" value="1"/>
</dbReference>
<evidence type="ECO:0000313" key="10">
    <source>
        <dbReference type="Proteomes" id="UP000694701"/>
    </source>
</evidence>
<reference evidence="9" key="1">
    <citation type="submission" date="2025-08" db="UniProtKB">
        <authorList>
            <consortium name="Ensembl"/>
        </authorList>
    </citation>
    <scope>IDENTIFICATION</scope>
</reference>
<dbReference type="EC" id="3.6.5.2" evidence="3"/>
<evidence type="ECO:0000313" key="9">
    <source>
        <dbReference type="Ensembl" id="ENSCCRP00020014326.1"/>
    </source>
</evidence>
<keyword evidence="6" id="KW-0449">Lipoprotein</keyword>
<accession>A0A8C2CNP2</accession>
<feature type="region of interest" description="Disordered" evidence="8">
    <location>
        <begin position="1"/>
        <end position="25"/>
    </location>
</feature>
<comment type="similarity">
    <text evidence="2">Belongs to the small GTPase superfamily. Rab family.</text>
</comment>
<dbReference type="SUPFAM" id="SSF52540">
    <property type="entry name" value="P-loop containing nucleoside triphosphate hydrolases"/>
    <property type="match status" value="1"/>
</dbReference>
<evidence type="ECO:0000256" key="2">
    <source>
        <dbReference type="ARBA" id="ARBA00006270"/>
    </source>
</evidence>
<dbReference type="InterPro" id="IPR001806">
    <property type="entry name" value="Small_GTPase"/>
</dbReference>
<dbReference type="PRINTS" id="PR00449">
    <property type="entry name" value="RASTRNSFRMNG"/>
</dbReference>
<dbReference type="Pfam" id="PF00071">
    <property type="entry name" value="Ras"/>
    <property type="match status" value="1"/>
</dbReference>
<feature type="compositionally biased region" description="Basic and acidic residues" evidence="8">
    <location>
        <begin position="15"/>
        <end position="25"/>
    </location>
</feature>
<gene>
    <name evidence="9" type="primary">LOC122141130</name>
</gene>
<evidence type="ECO:0000256" key="6">
    <source>
        <dbReference type="ARBA" id="ARBA00023289"/>
    </source>
</evidence>
<sequence length="173" mass="19634">FEERESGGGAILSRQCERKKDRDIKNTRHRTFRGDTHLKHLLRSLKKTQQRKSKQFSGEETVRCVFSVNTHIHARGFPLTHSQSLSVSRQCVFIRAPMAKKTYDLLFKLLLIGDSGVGKTCVLFRFSDDAFNTTFISTIVQSLKILTGNSLQSQGKDHLTHSHTLTIFALLNS</sequence>
<proteinExistence type="inferred from homology"/>